<dbReference type="GO" id="GO:0004315">
    <property type="term" value="F:3-oxoacyl-[acyl-carrier-protein] synthase activity"/>
    <property type="evidence" value="ECO:0007669"/>
    <property type="project" value="TreeGrafter"/>
</dbReference>
<accession>A0A4R6DRC8</accession>
<keyword evidence="4" id="KW-1003">Cell membrane</keyword>
<evidence type="ECO:0000256" key="13">
    <source>
        <dbReference type="RuleBase" id="RU003694"/>
    </source>
</evidence>
<dbReference type="SMART" id="SM00825">
    <property type="entry name" value="PKS_KS"/>
    <property type="match status" value="1"/>
</dbReference>
<dbReference type="SUPFAM" id="SSF53901">
    <property type="entry name" value="Thiolase-like"/>
    <property type="match status" value="2"/>
</dbReference>
<keyword evidence="5" id="KW-0997">Cell inner membrane</keyword>
<keyword evidence="9" id="KW-0472">Membrane</keyword>
<dbReference type="PANTHER" id="PTHR11712:SF352">
    <property type="entry name" value="3-OXOACYL-[ACYL-CARRIER-PROTEIN] SYNTHASE"/>
    <property type="match status" value="1"/>
</dbReference>
<keyword evidence="6 13" id="KW-0808">Transferase</keyword>
<evidence type="ECO:0000256" key="5">
    <source>
        <dbReference type="ARBA" id="ARBA00022519"/>
    </source>
</evidence>
<feature type="domain" description="Ketosynthase family 3 (KS3)" evidence="14">
    <location>
        <begin position="4"/>
        <end position="413"/>
    </location>
</feature>
<comment type="similarity">
    <text evidence="2 13">Belongs to the thiolase-like superfamily. Beta-ketoacyl-ACP synthases family.</text>
</comment>
<evidence type="ECO:0000313" key="15">
    <source>
        <dbReference type="EMBL" id="TDN47114.1"/>
    </source>
</evidence>
<dbReference type="InterPro" id="IPR000794">
    <property type="entry name" value="Beta-ketoacyl_synthase"/>
</dbReference>
<evidence type="ECO:0000256" key="2">
    <source>
        <dbReference type="ARBA" id="ARBA00008467"/>
    </source>
</evidence>
<dbReference type="PANTHER" id="PTHR11712">
    <property type="entry name" value="POLYKETIDE SYNTHASE-RELATED"/>
    <property type="match status" value="1"/>
</dbReference>
<comment type="function">
    <text evidence="10">Proposed to synthesize NOD factor fatty acyl chain. Involved in the synthesis of a highly unsaturated fatty acid moiety, which forms part of a lipo-oligosaccharide that is responsible for host specificity.</text>
</comment>
<evidence type="ECO:0000256" key="6">
    <source>
        <dbReference type="ARBA" id="ARBA00022679"/>
    </source>
</evidence>
<dbReference type="InterPro" id="IPR014030">
    <property type="entry name" value="Ketoacyl_synth_N"/>
</dbReference>
<dbReference type="PROSITE" id="PS52004">
    <property type="entry name" value="KS3_2"/>
    <property type="match status" value="1"/>
</dbReference>
<dbReference type="Pfam" id="PF02801">
    <property type="entry name" value="Ketoacyl-synt_C"/>
    <property type="match status" value="1"/>
</dbReference>
<protein>
    <recommendedName>
        <fullName evidence="11">Nodulation protein E</fullName>
    </recommendedName>
    <alternativeName>
        <fullName evidence="12">Host-specificity of nodulation protein B</fullName>
    </alternativeName>
</protein>
<evidence type="ECO:0000256" key="1">
    <source>
        <dbReference type="ARBA" id="ARBA00004533"/>
    </source>
</evidence>
<keyword evidence="16" id="KW-1185">Reference proteome</keyword>
<dbReference type="Pfam" id="PF00109">
    <property type="entry name" value="ketoacyl-synt"/>
    <property type="match status" value="1"/>
</dbReference>
<dbReference type="RefSeq" id="WP_133594409.1">
    <property type="nucleotide sequence ID" value="NZ_SNVV01000022.1"/>
</dbReference>
<dbReference type="Gene3D" id="3.40.47.10">
    <property type="match status" value="1"/>
</dbReference>
<gene>
    <name evidence="15" type="ORF">C7389_12271</name>
</gene>
<evidence type="ECO:0000256" key="4">
    <source>
        <dbReference type="ARBA" id="ARBA00022475"/>
    </source>
</evidence>
<evidence type="ECO:0000256" key="11">
    <source>
        <dbReference type="ARBA" id="ARBA00039445"/>
    </source>
</evidence>
<evidence type="ECO:0000256" key="9">
    <source>
        <dbReference type="ARBA" id="ARBA00023136"/>
    </source>
</evidence>
<keyword evidence="8" id="KW-1133">Transmembrane helix</keyword>
<comment type="caution">
    <text evidence="15">The sequence shown here is derived from an EMBL/GenBank/DDBJ whole genome shotgun (WGS) entry which is preliminary data.</text>
</comment>
<name>A0A4R6DRC8_9RHOO</name>
<evidence type="ECO:0000256" key="7">
    <source>
        <dbReference type="ARBA" id="ARBA00022692"/>
    </source>
</evidence>
<dbReference type="InterPro" id="IPR016039">
    <property type="entry name" value="Thiolase-like"/>
</dbReference>
<dbReference type="EMBL" id="SNVV01000022">
    <property type="protein sequence ID" value="TDN47114.1"/>
    <property type="molecule type" value="Genomic_DNA"/>
</dbReference>
<comment type="subcellular location">
    <subcellularLocation>
        <location evidence="1">Cell inner membrane</location>
    </subcellularLocation>
</comment>
<keyword evidence="3" id="KW-0536">Nodulation</keyword>
<evidence type="ECO:0000256" key="8">
    <source>
        <dbReference type="ARBA" id="ARBA00022989"/>
    </source>
</evidence>
<keyword evidence="7" id="KW-0812">Transmembrane</keyword>
<dbReference type="GO" id="GO:0005886">
    <property type="term" value="C:plasma membrane"/>
    <property type="evidence" value="ECO:0007669"/>
    <property type="project" value="UniProtKB-SubCell"/>
</dbReference>
<evidence type="ECO:0000256" key="3">
    <source>
        <dbReference type="ARBA" id="ARBA00022458"/>
    </source>
</evidence>
<dbReference type="NCBIfam" id="NF005589">
    <property type="entry name" value="PRK07314.1"/>
    <property type="match status" value="1"/>
</dbReference>
<dbReference type="InterPro" id="IPR014031">
    <property type="entry name" value="Ketoacyl_synth_C"/>
</dbReference>
<dbReference type="InterPro" id="IPR020841">
    <property type="entry name" value="PKS_Beta-ketoAc_synthase_dom"/>
</dbReference>
<dbReference type="Proteomes" id="UP000295129">
    <property type="component" value="Unassembled WGS sequence"/>
</dbReference>
<dbReference type="CDD" id="cd00834">
    <property type="entry name" value="KAS_I_II"/>
    <property type="match status" value="1"/>
</dbReference>
<sequence length="417" mass="43403">MRALRRVVVTGLGLQGPWGRAPDTLFDHLLAGDSAVALYAPPDAPTRLALPSVRCADFDAETTLGRPLAMTMDRYCQLGVAAALDAWRDAGLGERTEAEADPRYGVSWGTALGGTLTFERGYRELFIAGRQRVSPLSVVLGMVNAAASHIGIQLRLGGACLTYSIACASSATAIGEGARRIRCGEADVVVAGGSEAPLSYGILRAWEAMRVLAGGDEHTAHRACRPFSADRAGLVLGEGGAALVLEDYEHAHRRGARILAELAGYGSSCDASHLVRPDAVGQARAIQAALADAGLTPADIDYVNAHGTATPEGDPVEIQALRQVFGERAARLPVSATKSMHGHQLGATGALEALIAVLALRRGHCPPTAHLAQVAVECQGVTHLQQGQAMPLRHVLSNAFAFGGSNAALILKAAEAA</sequence>
<evidence type="ECO:0000259" key="14">
    <source>
        <dbReference type="PROSITE" id="PS52004"/>
    </source>
</evidence>
<evidence type="ECO:0000313" key="16">
    <source>
        <dbReference type="Proteomes" id="UP000295129"/>
    </source>
</evidence>
<dbReference type="GO" id="GO:0006633">
    <property type="term" value="P:fatty acid biosynthetic process"/>
    <property type="evidence" value="ECO:0007669"/>
    <property type="project" value="TreeGrafter"/>
</dbReference>
<reference evidence="15 16" key="1">
    <citation type="submission" date="2019-03" db="EMBL/GenBank/DDBJ databases">
        <title>Genomic Encyclopedia of Type Strains, Phase IV (KMG-IV): sequencing the most valuable type-strain genomes for metagenomic binning, comparative biology and taxonomic classification.</title>
        <authorList>
            <person name="Goeker M."/>
        </authorList>
    </citation>
    <scope>NUCLEOTIDE SEQUENCE [LARGE SCALE GENOMIC DNA]</scope>
    <source>
        <strain evidence="15 16">DSM 12121</strain>
    </source>
</reference>
<proteinExistence type="inferred from homology"/>
<dbReference type="OrthoDB" id="9808669at2"/>
<dbReference type="AlphaFoldDB" id="A0A4R6DRC8"/>
<organism evidence="15 16">
    <name type="scientific">Azoarcus indigens</name>
    <dbReference type="NCBI Taxonomy" id="29545"/>
    <lineage>
        <taxon>Bacteria</taxon>
        <taxon>Pseudomonadati</taxon>
        <taxon>Pseudomonadota</taxon>
        <taxon>Betaproteobacteria</taxon>
        <taxon>Rhodocyclales</taxon>
        <taxon>Zoogloeaceae</taxon>
        <taxon>Azoarcus</taxon>
    </lineage>
</organism>
<evidence type="ECO:0000256" key="12">
    <source>
        <dbReference type="ARBA" id="ARBA00041756"/>
    </source>
</evidence>
<evidence type="ECO:0000256" key="10">
    <source>
        <dbReference type="ARBA" id="ARBA00037576"/>
    </source>
</evidence>